<dbReference type="EMBL" id="CP036347">
    <property type="protein sequence ID" value="QDU03496.1"/>
    <property type="molecule type" value="Genomic_DNA"/>
</dbReference>
<sequence length="76" mass="8636">MRRNALSVLRNDLKSYETEGTGAGCFGEKRENSTRIQVNLARLWSLFQCTHQPPRARSTISQDMIPPGADQVRFVQ</sequence>
<name>A0A517WE16_9PLAN</name>
<evidence type="ECO:0000313" key="2">
    <source>
        <dbReference type="EMBL" id="QDU03496.1"/>
    </source>
</evidence>
<dbReference type="Proteomes" id="UP000320722">
    <property type="component" value="Chromosome"/>
</dbReference>
<organism evidence="2 3">
    <name type="scientific">Gimesia chilikensis</name>
    <dbReference type="NCBI Taxonomy" id="2605989"/>
    <lineage>
        <taxon>Bacteria</taxon>
        <taxon>Pseudomonadati</taxon>
        <taxon>Planctomycetota</taxon>
        <taxon>Planctomycetia</taxon>
        <taxon>Planctomycetales</taxon>
        <taxon>Planctomycetaceae</taxon>
        <taxon>Gimesia</taxon>
    </lineage>
</organism>
<evidence type="ECO:0000313" key="3">
    <source>
        <dbReference type="Proteomes" id="UP000320722"/>
    </source>
</evidence>
<evidence type="ECO:0000256" key="1">
    <source>
        <dbReference type="SAM" id="MobiDB-lite"/>
    </source>
</evidence>
<accession>A0A517WE16</accession>
<feature type="region of interest" description="Disordered" evidence="1">
    <location>
        <begin position="55"/>
        <end position="76"/>
    </location>
</feature>
<proteinExistence type="predicted"/>
<protein>
    <submittedName>
        <fullName evidence="2">Uncharacterized protein</fullName>
    </submittedName>
</protein>
<reference evidence="2 3" key="1">
    <citation type="submission" date="2019-02" db="EMBL/GenBank/DDBJ databases">
        <title>Deep-cultivation of Planctomycetes and their phenomic and genomic characterization uncovers novel biology.</title>
        <authorList>
            <person name="Wiegand S."/>
            <person name="Jogler M."/>
            <person name="Boedeker C."/>
            <person name="Pinto D."/>
            <person name="Vollmers J."/>
            <person name="Rivas-Marin E."/>
            <person name="Kohn T."/>
            <person name="Peeters S.H."/>
            <person name="Heuer A."/>
            <person name="Rast P."/>
            <person name="Oberbeckmann S."/>
            <person name="Bunk B."/>
            <person name="Jeske O."/>
            <person name="Meyerdierks A."/>
            <person name="Storesund J.E."/>
            <person name="Kallscheuer N."/>
            <person name="Luecker S."/>
            <person name="Lage O.M."/>
            <person name="Pohl T."/>
            <person name="Merkel B.J."/>
            <person name="Hornburger P."/>
            <person name="Mueller R.-W."/>
            <person name="Bruemmer F."/>
            <person name="Labrenz M."/>
            <person name="Spormann A.M."/>
            <person name="Op den Camp H."/>
            <person name="Overmann J."/>
            <person name="Amann R."/>
            <person name="Jetten M.S.M."/>
            <person name="Mascher T."/>
            <person name="Medema M.H."/>
            <person name="Devos D.P."/>
            <person name="Kaster A.-K."/>
            <person name="Ovreas L."/>
            <person name="Rohde M."/>
            <person name="Galperin M.Y."/>
            <person name="Jogler C."/>
        </authorList>
    </citation>
    <scope>NUCLEOTIDE SEQUENCE [LARGE SCALE GENOMIC DNA]</scope>
    <source>
        <strain evidence="2 3">V6</strain>
    </source>
</reference>
<dbReference type="AlphaFoldDB" id="A0A517WE16"/>
<gene>
    <name evidence="2" type="ORF">V6x_32150</name>
</gene>